<dbReference type="HOGENOM" id="CLU_008342_2_0_10"/>
<proteinExistence type="predicted"/>
<name>D1QV56_9BACT</name>
<organism evidence="2 3">
    <name type="scientific">Segatella oris F0302</name>
    <dbReference type="NCBI Taxonomy" id="649760"/>
    <lineage>
        <taxon>Bacteria</taxon>
        <taxon>Pseudomonadati</taxon>
        <taxon>Bacteroidota</taxon>
        <taxon>Bacteroidia</taxon>
        <taxon>Bacteroidales</taxon>
        <taxon>Prevotellaceae</taxon>
        <taxon>Segatella</taxon>
    </lineage>
</organism>
<dbReference type="InterPro" id="IPR018712">
    <property type="entry name" value="Tle1-like_cat"/>
</dbReference>
<dbReference type="AlphaFoldDB" id="D1QV56"/>
<dbReference type="STRING" id="649760.HMPREF0971_02893"/>
<dbReference type="PANTHER" id="PTHR33840:SF1">
    <property type="entry name" value="TLE1 PHOSPHOLIPASE DOMAIN-CONTAINING PROTEIN"/>
    <property type="match status" value="1"/>
</dbReference>
<gene>
    <name evidence="2" type="ORF">HMPREF0971_02893</name>
</gene>
<dbReference type="EMBL" id="ACUZ02000052">
    <property type="protein sequence ID" value="EFB30806.1"/>
    <property type="molecule type" value="Genomic_DNA"/>
</dbReference>
<accession>D1QV56</accession>
<feature type="domain" description="T6SS Phospholipase effector Tle1-like catalytic" evidence="1">
    <location>
        <begin position="211"/>
        <end position="311"/>
    </location>
</feature>
<dbReference type="Proteomes" id="UP000004079">
    <property type="component" value="Unassembled WGS sequence"/>
</dbReference>
<evidence type="ECO:0000313" key="3">
    <source>
        <dbReference type="Proteomes" id="UP000004079"/>
    </source>
</evidence>
<reference evidence="2 3" key="1">
    <citation type="submission" date="2009-11" db="EMBL/GenBank/DDBJ databases">
        <authorList>
            <person name="Weinstock G."/>
            <person name="Sodergren E."/>
            <person name="Clifton S."/>
            <person name="Fulton L."/>
            <person name="Fulton B."/>
            <person name="Courtney L."/>
            <person name="Fronick C."/>
            <person name="Harrison M."/>
            <person name="Strong C."/>
            <person name="Farmer C."/>
            <person name="Delahaunty K."/>
            <person name="Markovic C."/>
            <person name="Hall O."/>
            <person name="Minx P."/>
            <person name="Tomlinson C."/>
            <person name="Mitreva M."/>
            <person name="Nelson J."/>
            <person name="Hou S."/>
            <person name="Wollam A."/>
            <person name="Pepin K.H."/>
            <person name="Johnson M."/>
            <person name="Bhonagiri V."/>
            <person name="Nash W.E."/>
            <person name="Warren W."/>
            <person name="Chinwalla A."/>
            <person name="Mardis E.R."/>
            <person name="Wilson R.K."/>
        </authorList>
    </citation>
    <scope>NUCLEOTIDE SEQUENCE [LARGE SCALE GENOMIC DNA]</scope>
    <source>
        <strain evidence="2 3">F0302</strain>
    </source>
</reference>
<evidence type="ECO:0000313" key="2">
    <source>
        <dbReference type="EMBL" id="EFB30806.1"/>
    </source>
</evidence>
<dbReference type="PANTHER" id="PTHR33840">
    <property type="match status" value="1"/>
</dbReference>
<comment type="caution">
    <text evidence="2">The sequence shown here is derived from an EMBL/GenBank/DDBJ whole genome shotgun (WGS) entry which is preliminary data.</text>
</comment>
<protein>
    <recommendedName>
        <fullName evidence="1">T6SS Phospholipase effector Tle1-like catalytic domain-containing protein</fullName>
    </recommendedName>
</protein>
<dbReference type="RefSeq" id="WP_004375274.1">
    <property type="nucleotide sequence ID" value="NZ_GG703889.1"/>
</dbReference>
<dbReference type="Pfam" id="PF09994">
    <property type="entry name" value="T6SS_Tle1-like_cat"/>
    <property type="match status" value="1"/>
</dbReference>
<sequence>MKEIYTNRKCGIELPDKNPNKRPNDSIDITIGVFFDGTGNNKYNVYFNQRAKEQFKKGYEAYIDKKGQKKYKPSKGYDSYKSGYSNVAILWEMYDTSIPYQEKVYIEGPGTEAPVGGSRYFADEEGLSSSGKGDSVVIGEGLGMGDTGIGAKVDRAFKVIEDKVLSIYNNMNKKIIKSITFDVFGFSRGATESRIFARKIFVKDNPLSKKLKSCNINRANEIEYYINFLGLFDTVASHKTRILYDSSKDESLYIPQNVSMVVHLVAADDYRRYFPLTTVGSAYEKEKKCIEYALPGAHSDIGGGYADTEKEILYMGSKFPSQKTIHDKDSKDFRGYMSLTDLRDRQWISVSDYNKAIEYYIKKPMSLDAPCRNVKNHYARIPLKIMHQVALDNGLDFRVTDGTKKYQEIPPEDKELIHVARFLMGDFFASRKIYRINVKDWVDERGKEYKMGIDFTYGRWTDKLLKSIRRCFLHLSAAEDSISNPATSTGRRVIIQG</sequence>
<evidence type="ECO:0000259" key="1">
    <source>
        <dbReference type="Pfam" id="PF09994"/>
    </source>
</evidence>